<name>A0A4R2B4M0_9BACI</name>
<feature type="domain" description="SCP" evidence="1">
    <location>
        <begin position="255"/>
        <end position="368"/>
    </location>
</feature>
<sequence>MRFILLLIAGFLLYTAWPVIEHKLGLEDQPVLNKMKSEMESLKEHPEFLGLTEEISRLKNLFTQTLESVPKDLQPEQPIKIEKPDLKTPTDQSFSIANIELGETKTEVEEQLGSAKRSTHNEYGTEWHTYHDHYHNFLMVAFNQDNKVAGIYSNQDLIKAKNGIAYGTPKENVLDKMGEPLEKIQKGLVYYQLPKERDYDIFLLDGSYTTIFYDKHKNNSVTAIQVVSTTLENERQQFYTEASNALISGFEYQLFDLTNAARVQHGLQSLAWDEAVRETARSHSLDMAENNYFNHTNLEGQSPFDRMAEDGISFSVAGENLAYGQTSSVFAHEGLMNSKGHRENILKENFKLLGVGVAFNSKSQPYYTENFYTKRF</sequence>
<dbReference type="CDD" id="cd05379">
    <property type="entry name" value="CAP_bacterial"/>
    <property type="match status" value="1"/>
</dbReference>
<evidence type="ECO:0000313" key="3">
    <source>
        <dbReference type="EMBL" id="TCN21501.1"/>
    </source>
</evidence>
<dbReference type="Pfam" id="PF00188">
    <property type="entry name" value="CAP"/>
    <property type="match status" value="1"/>
</dbReference>
<dbReference type="InterPro" id="IPR035940">
    <property type="entry name" value="CAP_sf"/>
</dbReference>
<dbReference type="InterPro" id="IPR029410">
    <property type="entry name" value="CAP_assoc"/>
</dbReference>
<evidence type="ECO:0000313" key="4">
    <source>
        <dbReference type="Proteomes" id="UP000295689"/>
    </source>
</evidence>
<dbReference type="SUPFAM" id="SSF55797">
    <property type="entry name" value="PR-1-like"/>
    <property type="match status" value="1"/>
</dbReference>
<dbReference type="PANTHER" id="PTHR31157">
    <property type="entry name" value="SCP DOMAIN-CONTAINING PROTEIN"/>
    <property type="match status" value="1"/>
</dbReference>
<evidence type="ECO:0000259" key="1">
    <source>
        <dbReference type="Pfam" id="PF00188"/>
    </source>
</evidence>
<dbReference type="InterPro" id="IPR014044">
    <property type="entry name" value="CAP_dom"/>
</dbReference>
<gene>
    <name evidence="3" type="ORF">EV146_112184</name>
</gene>
<dbReference type="Gene3D" id="3.40.33.10">
    <property type="entry name" value="CAP"/>
    <property type="match status" value="1"/>
</dbReference>
<dbReference type="RefSeq" id="WP_181215960.1">
    <property type="nucleotide sequence ID" value="NZ_JABUHM010000014.1"/>
</dbReference>
<keyword evidence="4" id="KW-1185">Reference proteome</keyword>
<evidence type="ECO:0000259" key="2">
    <source>
        <dbReference type="Pfam" id="PF14504"/>
    </source>
</evidence>
<organism evidence="3 4">
    <name type="scientific">Mesobacillus foraminis</name>
    <dbReference type="NCBI Taxonomy" id="279826"/>
    <lineage>
        <taxon>Bacteria</taxon>
        <taxon>Bacillati</taxon>
        <taxon>Bacillota</taxon>
        <taxon>Bacilli</taxon>
        <taxon>Bacillales</taxon>
        <taxon>Bacillaceae</taxon>
        <taxon>Mesobacillus</taxon>
    </lineage>
</organism>
<proteinExistence type="predicted"/>
<dbReference type="Pfam" id="PF14504">
    <property type="entry name" value="CAP_assoc_N"/>
    <property type="match status" value="1"/>
</dbReference>
<dbReference type="Proteomes" id="UP000295689">
    <property type="component" value="Unassembled WGS sequence"/>
</dbReference>
<dbReference type="PANTHER" id="PTHR31157:SF1">
    <property type="entry name" value="SCP DOMAIN-CONTAINING PROTEIN"/>
    <property type="match status" value="1"/>
</dbReference>
<dbReference type="EMBL" id="SLVV01000012">
    <property type="protein sequence ID" value="TCN21501.1"/>
    <property type="molecule type" value="Genomic_DNA"/>
</dbReference>
<dbReference type="AlphaFoldDB" id="A0A4R2B4M0"/>
<feature type="domain" description="CAP-associated" evidence="2">
    <location>
        <begin position="101"/>
        <end position="237"/>
    </location>
</feature>
<protein>
    <submittedName>
        <fullName evidence="3">Cysteine-rich secretory family protein</fullName>
    </submittedName>
</protein>
<reference evidence="3 4" key="1">
    <citation type="journal article" date="2015" name="Stand. Genomic Sci.">
        <title>Genomic Encyclopedia of Bacterial and Archaeal Type Strains, Phase III: the genomes of soil and plant-associated and newly described type strains.</title>
        <authorList>
            <person name="Whitman W.B."/>
            <person name="Woyke T."/>
            <person name="Klenk H.P."/>
            <person name="Zhou Y."/>
            <person name="Lilburn T.G."/>
            <person name="Beck B.J."/>
            <person name="De Vos P."/>
            <person name="Vandamme P."/>
            <person name="Eisen J.A."/>
            <person name="Garrity G."/>
            <person name="Hugenholtz P."/>
            <person name="Kyrpides N.C."/>
        </authorList>
    </citation>
    <scope>NUCLEOTIDE SEQUENCE [LARGE SCALE GENOMIC DNA]</scope>
    <source>
        <strain evidence="3 4">CV53</strain>
    </source>
</reference>
<accession>A0A4R2B4M0</accession>
<comment type="caution">
    <text evidence="3">The sequence shown here is derived from an EMBL/GenBank/DDBJ whole genome shotgun (WGS) entry which is preliminary data.</text>
</comment>